<comment type="caution">
    <text evidence="3">The sequence shown here is derived from an EMBL/GenBank/DDBJ whole genome shotgun (WGS) entry which is preliminary data.</text>
</comment>
<name>A0A9D1E7X9_9FIRM</name>
<keyword evidence="2" id="KW-0812">Transmembrane</keyword>
<protein>
    <submittedName>
        <fullName evidence="3">InlB B-repeat-containing protein</fullName>
    </submittedName>
</protein>
<feature type="transmembrane region" description="Helical" evidence="2">
    <location>
        <begin position="21"/>
        <end position="45"/>
    </location>
</feature>
<dbReference type="Proteomes" id="UP000823912">
    <property type="component" value="Unassembled WGS sequence"/>
</dbReference>
<keyword evidence="2" id="KW-1133">Transmembrane helix</keyword>
<dbReference type="AlphaFoldDB" id="A0A9D1E7X9"/>
<dbReference type="InterPro" id="IPR013378">
    <property type="entry name" value="InlB-like_B-rpt"/>
</dbReference>
<reference evidence="3" key="1">
    <citation type="submission" date="2020-10" db="EMBL/GenBank/DDBJ databases">
        <authorList>
            <person name="Gilroy R."/>
        </authorList>
    </citation>
    <scope>NUCLEOTIDE SEQUENCE</scope>
    <source>
        <strain evidence="3">ChiSjej5B23-6657</strain>
    </source>
</reference>
<accession>A0A9D1E7X9</accession>
<reference evidence="3" key="2">
    <citation type="journal article" date="2021" name="PeerJ">
        <title>Extensive microbial diversity within the chicken gut microbiome revealed by metagenomics and culture.</title>
        <authorList>
            <person name="Gilroy R."/>
            <person name="Ravi A."/>
            <person name="Getino M."/>
            <person name="Pursley I."/>
            <person name="Horton D.L."/>
            <person name="Alikhan N.F."/>
            <person name="Baker D."/>
            <person name="Gharbi K."/>
            <person name="Hall N."/>
            <person name="Watson M."/>
            <person name="Adriaenssens E.M."/>
            <person name="Foster-Nyarko E."/>
            <person name="Jarju S."/>
            <person name="Secka A."/>
            <person name="Antonio M."/>
            <person name="Oren A."/>
            <person name="Chaudhuri R.R."/>
            <person name="La Ragione R."/>
            <person name="Hildebrand F."/>
            <person name="Pallen M.J."/>
        </authorList>
    </citation>
    <scope>NUCLEOTIDE SEQUENCE</scope>
    <source>
        <strain evidence="3">ChiSjej5B23-6657</strain>
    </source>
</reference>
<dbReference type="Gene3D" id="2.60.40.4270">
    <property type="entry name" value="Listeria-Bacteroides repeat domain"/>
    <property type="match status" value="1"/>
</dbReference>
<evidence type="ECO:0000256" key="1">
    <source>
        <dbReference type="ARBA" id="ARBA00004196"/>
    </source>
</evidence>
<keyword evidence="2" id="KW-0472">Membrane</keyword>
<dbReference type="EMBL" id="DVHM01000007">
    <property type="protein sequence ID" value="HIR69734.1"/>
    <property type="molecule type" value="Genomic_DNA"/>
</dbReference>
<sequence length="747" mass="82932">MREICQKKGILRGRCPGKNRIPSVWPALFLAAVFLAAVCCAFPGFPGPDQGDVVYAGGVEKKTTTLVKEPYRGAAPATKNKSFMVSALGNPQDYGYTEMAFICCRDSDGAIVSTDWNSMGLGTISVSYGYTGWGLYTAFVNMQNVVVKDYTPYILIRTAELGLVPYGWNGLEMGHSGTVPAVEEVHNIPDAWYPLNSADSPGNPGYWVQMYIGAGFSWNHLQVQWRNAQYRVNCDMTGSTYVDSGVLSFINSLVLSCRDTVGTVPSQYSNGTGSPWFERKFRVTYDANGGTAETGGQDVTSEFLGWNNQTQLGLGWDGYIWGSARNTTEITNCGFYANTYGDLMQAFGYNPWKLMEHYLNYGVNEGRILSSNHTWANVTATDLYQPDRPFQDLTFVDGSVVTLRAVYRDREITLPNASRDGYVLDGWYDRGVYVGKPGDRVTVSSDRNLQARWEPVKVPEEKPVYTIVFDGNGATGGSMSAIEGIEYEQEIALPKNTFVNDAMACSFQGWTLEQTDVYAAYRDGETLSVKMLADEAGKTWESGAVITLYAVWDQFPVIDAQDRQFTAQQVESGMASEEELLRTAEASDREDGRLEPGIGLVLLNFSPEDLLDLGRIGWCTVTYQATDSVGNTVYRDIRVQVTDERITGVPEYVRFIDEENYDKTSHADGGLYEDSAWYGEEDYAKTLEETFARSASGTGILRYLFDRDEIAASKAYVKEQGVGNCRSDGALSRWMELFVDCRNRQSL</sequence>
<proteinExistence type="predicted"/>
<dbReference type="Pfam" id="PF09479">
    <property type="entry name" value="Flg_new"/>
    <property type="match status" value="2"/>
</dbReference>
<comment type="subcellular location">
    <subcellularLocation>
        <location evidence="1">Cell envelope</location>
    </subcellularLocation>
</comment>
<dbReference type="GO" id="GO:0030313">
    <property type="term" value="C:cell envelope"/>
    <property type="evidence" value="ECO:0007669"/>
    <property type="project" value="UniProtKB-SubCell"/>
</dbReference>
<gene>
    <name evidence="3" type="ORF">IAA55_00450</name>
</gene>
<dbReference type="InterPro" id="IPR042229">
    <property type="entry name" value="Listeria/Bacterioides_rpt_sf"/>
</dbReference>
<organism evidence="3 4">
    <name type="scientific">Candidatus Pullilachnospira gallistercoris</name>
    <dbReference type="NCBI Taxonomy" id="2840911"/>
    <lineage>
        <taxon>Bacteria</taxon>
        <taxon>Bacillati</taxon>
        <taxon>Bacillota</taxon>
        <taxon>Clostridia</taxon>
        <taxon>Lachnospirales</taxon>
        <taxon>Lachnospiraceae</taxon>
        <taxon>Lachnospiraceae incertae sedis</taxon>
        <taxon>Candidatus Pullilachnospira</taxon>
    </lineage>
</organism>
<evidence type="ECO:0000256" key="2">
    <source>
        <dbReference type="SAM" id="Phobius"/>
    </source>
</evidence>
<evidence type="ECO:0000313" key="3">
    <source>
        <dbReference type="EMBL" id="HIR69734.1"/>
    </source>
</evidence>
<evidence type="ECO:0000313" key="4">
    <source>
        <dbReference type="Proteomes" id="UP000823912"/>
    </source>
</evidence>